<dbReference type="PANTHER" id="PTHR11516:SF60">
    <property type="entry name" value="PYRUVATE DEHYDROGENASE E1 COMPONENT SUBUNIT ALPHA"/>
    <property type="match status" value="1"/>
</dbReference>
<accession>A0ABY7M6W1</accession>
<proteinExistence type="predicted"/>
<sequence>MAELYGKATGVAGGRGGSMHLYDVEKGFLGGYAIVAAHLPWRWGSASRRR</sequence>
<protein>
    <submittedName>
        <fullName evidence="3">Uncharacterized protein</fullName>
    </submittedName>
</protein>
<name>A0ABY7M6W1_9CHLR</name>
<dbReference type="InterPro" id="IPR050642">
    <property type="entry name" value="PDH_E1_Alpha_Subunit"/>
</dbReference>
<evidence type="ECO:0000256" key="1">
    <source>
        <dbReference type="ARBA" id="ARBA00001964"/>
    </source>
</evidence>
<comment type="cofactor">
    <cofactor evidence="1">
        <name>thiamine diphosphate</name>
        <dbReference type="ChEBI" id="CHEBI:58937"/>
    </cofactor>
</comment>
<evidence type="ECO:0000256" key="2">
    <source>
        <dbReference type="ARBA" id="ARBA00023052"/>
    </source>
</evidence>
<keyword evidence="2" id="KW-0786">Thiamine pyrophosphate</keyword>
<evidence type="ECO:0000313" key="3">
    <source>
        <dbReference type="EMBL" id="WBL36256.1"/>
    </source>
</evidence>
<organism evidence="3 4">
    <name type="scientific">Tepidiforma flava</name>
    <dbReference type="NCBI Taxonomy" id="3004094"/>
    <lineage>
        <taxon>Bacteria</taxon>
        <taxon>Bacillati</taxon>
        <taxon>Chloroflexota</taxon>
        <taxon>Tepidiformia</taxon>
        <taxon>Tepidiformales</taxon>
        <taxon>Tepidiformaceae</taxon>
        <taxon>Tepidiforma</taxon>
    </lineage>
</organism>
<dbReference type="SUPFAM" id="SSF52518">
    <property type="entry name" value="Thiamin diphosphate-binding fold (THDP-binding)"/>
    <property type="match status" value="1"/>
</dbReference>
<dbReference type="InterPro" id="IPR029061">
    <property type="entry name" value="THDP-binding"/>
</dbReference>
<dbReference type="PANTHER" id="PTHR11516">
    <property type="entry name" value="PYRUVATE DEHYDROGENASE E1 COMPONENT, ALPHA SUBUNIT BACTERIAL AND ORGANELLAR"/>
    <property type="match status" value="1"/>
</dbReference>
<evidence type="ECO:0000313" key="4">
    <source>
        <dbReference type="Proteomes" id="UP001212803"/>
    </source>
</evidence>
<gene>
    <name evidence="3" type="ORF">O0235_01240</name>
</gene>
<dbReference type="Gene3D" id="3.40.50.970">
    <property type="match status" value="1"/>
</dbReference>
<keyword evidence="4" id="KW-1185">Reference proteome</keyword>
<dbReference type="RefSeq" id="WP_270056780.1">
    <property type="nucleotide sequence ID" value="NZ_CP115149.1"/>
</dbReference>
<dbReference type="Proteomes" id="UP001212803">
    <property type="component" value="Chromosome"/>
</dbReference>
<reference evidence="3 4" key="1">
    <citation type="journal article" date="2023" name="ISME J.">
        <title>Thermophilic Dehalococcoidia with unusual traits shed light on an unexpected past.</title>
        <authorList>
            <person name="Palmer M."/>
            <person name="Covington J.K."/>
            <person name="Zhou E.M."/>
            <person name="Thomas S.C."/>
            <person name="Habib N."/>
            <person name="Seymour C.O."/>
            <person name="Lai D."/>
            <person name="Johnston J."/>
            <person name="Hashimi A."/>
            <person name="Jiao J.Y."/>
            <person name="Muok A.R."/>
            <person name="Liu L."/>
            <person name="Xian W.D."/>
            <person name="Zhi X.Y."/>
            <person name="Li M.M."/>
            <person name="Silva L.P."/>
            <person name="Bowen B.P."/>
            <person name="Louie K."/>
            <person name="Briegel A."/>
            <person name="Pett-Ridge J."/>
            <person name="Weber P.K."/>
            <person name="Tocheva E.I."/>
            <person name="Woyke T."/>
            <person name="Northen T.R."/>
            <person name="Mayali X."/>
            <person name="Li W.J."/>
            <person name="Hedlund B.P."/>
        </authorList>
    </citation>
    <scope>NUCLEOTIDE SEQUENCE [LARGE SCALE GENOMIC DNA]</scope>
    <source>
        <strain evidence="3 4">YIM 72310</strain>
    </source>
</reference>
<dbReference type="EMBL" id="CP115149">
    <property type="protein sequence ID" value="WBL36256.1"/>
    <property type="molecule type" value="Genomic_DNA"/>
</dbReference>